<accession>A0AAE9MLW9</accession>
<keyword evidence="2" id="KW-0732">Signal</keyword>
<sequence length="188" mass="19745">MKNIKLLAILFTSALAITSCSSDDEPVPVNEEEVITTVTVKLTPQGGGDTVTLQSKDLDGDGPKAPEVTEGTLSANTTYNGEITLLNELEDPAENITKEVAEEADEHQFFYNVTGDIASTFSYAGDNDANGNPVGINFTVATGAAGSGNYVFILRHEPNKGASGVKEGDITNAGGETDVQVSFKVEIQ</sequence>
<dbReference type="AlphaFoldDB" id="A0AAE9MLW9"/>
<proteinExistence type="predicted"/>
<dbReference type="Proteomes" id="UP001056837">
    <property type="component" value="Chromosome"/>
</dbReference>
<dbReference type="RefSeq" id="WP_253680058.1">
    <property type="nucleotide sequence ID" value="NZ_CP050861.1"/>
</dbReference>
<feature type="region of interest" description="Disordered" evidence="1">
    <location>
        <begin position="46"/>
        <end position="70"/>
    </location>
</feature>
<evidence type="ECO:0000313" key="3">
    <source>
        <dbReference type="EMBL" id="UTD14198.1"/>
    </source>
</evidence>
<protein>
    <submittedName>
        <fullName evidence="3">Type 1 periplasmic binding fold superfamily protein</fullName>
    </submittedName>
</protein>
<evidence type="ECO:0000256" key="1">
    <source>
        <dbReference type="SAM" id="MobiDB-lite"/>
    </source>
</evidence>
<feature type="signal peptide" evidence="2">
    <location>
        <begin position="1"/>
        <end position="22"/>
    </location>
</feature>
<feature type="chain" id="PRO_5042212032" evidence="2">
    <location>
        <begin position="23"/>
        <end position="188"/>
    </location>
</feature>
<dbReference type="PROSITE" id="PS51257">
    <property type="entry name" value="PROKAR_LIPOPROTEIN"/>
    <property type="match status" value="1"/>
</dbReference>
<name>A0AAE9MLW9_9FLAO</name>
<evidence type="ECO:0000313" key="4">
    <source>
        <dbReference type="Proteomes" id="UP001056837"/>
    </source>
</evidence>
<gene>
    <name evidence="3" type="ORF">HER15_01325</name>
</gene>
<reference evidence="3" key="1">
    <citation type="submission" date="2020-04" db="EMBL/GenBank/DDBJ databases">
        <title>Tenacibaculum mesophilum bac2.</title>
        <authorList>
            <person name="Li M."/>
        </authorList>
    </citation>
    <scope>NUCLEOTIDE SEQUENCE</scope>
    <source>
        <strain evidence="3">Bac2</strain>
    </source>
</reference>
<dbReference type="EMBL" id="CP050861">
    <property type="protein sequence ID" value="UTD14198.1"/>
    <property type="molecule type" value="Genomic_DNA"/>
</dbReference>
<evidence type="ECO:0000256" key="2">
    <source>
        <dbReference type="SAM" id="SignalP"/>
    </source>
</evidence>
<organism evidence="3 4">
    <name type="scientific">Tenacibaculum mesophilum</name>
    <dbReference type="NCBI Taxonomy" id="104268"/>
    <lineage>
        <taxon>Bacteria</taxon>
        <taxon>Pseudomonadati</taxon>
        <taxon>Bacteroidota</taxon>
        <taxon>Flavobacteriia</taxon>
        <taxon>Flavobacteriales</taxon>
        <taxon>Flavobacteriaceae</taxon>
        <taxon>Tenacibaculum</taxon>
    </lineage>
</organism>